<feature type="region of interest" description="Disordered" evidence="1">
    <location>
        <begin position="540"/>
        <end position="829"/>
    </location>
</feature>
<feature type="region of interest" description="Disordered" evidence="1">
    <location>
        <begin position="353"/>
        <end position="396"/>
    </location>
</feature>
<feature type="compositionally biased region" description="Polar residues" evidence="1">
    <location>
        <begin position="1126"/>
        <end position="1143"/>
    </location>
</feature>
<feature type="compositionally biased region" description="Acidic residues" evidence="1">
    <location>
        <begin position="706"/>
        <end position="715"/>
    </location>
</feature>
<dbReference type="InterPro" id="IPR001005">
    <property type="entry name" value="SANT/Myb"/>
</dbReference>
<dbReference type="GO" id="GO:0070898">
    <property type="term" value="P:RNA polymerase III preinitiation complex assembly"/>
    <property type="evidence" value="ECO:0007669"/>
    <property type="project" value="TreeGrafter"/>
</dbReference>
<dbReference type="GO" id="GO:0001156">
    <property type="term" value="F:TFIIIC-class transcription factor complex binding"/>
    <property type="evidence" value="ECO:0007669"/>
    <property type="project" value="TreeGrafter"/>
</dbReference>
<feature type="compositionally biased region" description="Basic residues" evidence="1">
    <location>
        <begin position="764"/>
        <end position="775"/>
    </location>
</feature>
<feature type="compositionally biased region" description="Polar residues" evidence="1">
    <location>
        <begin position="212"/>
        <end position="230"/>
    </location>
</feature>
<dbReference type="Pfam" id="PF15963">
    <property type="entry name" value="Myb_DNA-bind_7"/>
    <property type="match status" value="1"/>
</dbReference>
<feature type="compositionally biased region" description="Polar residues" evidence="1">
    <location>
        <begin position="50"/>
        <end position="63"/>
    </location>
</feature>
<feature type="region of interest" description="Disordered" evidence="1">
    <location>
        <begin position="935"/>
        <end position="962"/>
    </location>
</feature>
<evidence type="ECO:0000259" key="2">
    <source>
        <dbReference type="SMART" id="SM00717"/>
    </source>
</evidence>
<dbReference type="PANTHER" id="PTHR22929:SF0">
    <property type="entry name" value="TRANSCRIPTION FACTOR TFIIIB COMPONENT B'' HOMOLOG"/>
    <property type="match status" value="1"/>
</dbReference>
<dbReference type="SMART" id="SM00717">
    <property type="entry name" value="SANT"/>
    <property type="match status" value="1"/>
</dbReference>
<dbReference type="GO" id="GO:0000126">
    <property type="term" value="C:transcription factor TFIIIB complex"/>
    <property type="evidence" value="ECO:0007669"/>
    <property type="project" value="TreeGrafter"/>
</dbReference>
<feature type="compositionally biased region" description="Basic residues" evidence="1">
    <location>
        <begin position="1040"/>
        <end position="1049"/>
    </location>
</feature>
<feature type="compositionally biased region" description="Basic residues" evidence="1">
    <location>
        <begin position="540"/>
        <end position="556"/>
    </location>
</feature>
<organism evidence="3 4">
    <name type="scientific">Pleuronectes platessa</name>
    <name type="common">European plaice</name>
    <dbReference type="NCBI Taxonomy" id="8262"/>
    <lineage>
        <taxon>Eukaryota</taxon>
        <taxon>Metazoa</taxon>
        <taxon>Chordata</taxon>
        <taxon>Craniata</taxon>
        <taxon>Vertebrata</taxon>
        <taxon>Euteleostomi</taxon>
        <taxon>Actinopterygii</taxon>
        <taxon>Neopterygii</taxon>
        <taxon>Teleostei</taxon>
        <taxon>Neoteleostei</taxon>
        <taxon>Acanthomorphata</taxon>
        <taxon>Carangaria</taxon>
        <taxon>Pleuronectiformes</taxon>
        <taxon>Pleuronectoidei</taxon>
        <taxon>Pleuronectidae</taxon>
        <taxon>Pleuronectes</taxon>
    </lineage>
</organism>
<feature type="compositionally biased region" description="Acidic residues" evidence="1">
    <location>
        <begin position="565"/>
        <end position="590"/>
    </location>
</feature>
<feature type="compositionally biased region" description="Low complexity" evidence="1">
    <location>
        <begin position="1193"/>
        <end position="1211"/>
    </location>
</feature>
<feature type="compositionally biased region" description="Polar residues" evidence="1">
    <location>
        <begin position="1150"/>
        <end position="1161"/>
    </location>
</feature>
<feature type="compositionally biased region" description="Low complexity" evidence="1">
    <location>
        <begin position="744"/>
        <end position="763"/>
    </location>
</feature>
<feature type="region of interest" description="Disordered" evidence="1">
    <location>
        <begin position="42"/>
        <end position="248"/>
    </location>
</feature>
<feature type="compositionally biased region" description="Acidic residues" evidence="1">
    <location>
        <begin position="383"/>
        <end position="396"/>
    </location>
</feature>
<dbReference type="EMBL" id="CADEAL010003779">
    <property type="protein sequence ID" value="CAB1445755.1"/>
    <property type="molecule type" value="Genomic_DNA"/>
</dbReference>
<dbReference type="InterPro" id="IPR039467">
    <property type="entry name" value="TFIIIB_B''_Myb"/>
</dbReference>
<feature type="compositionally biased region" description="Acidic residues" evidence="1">
    <location>
        <begin position="800"/>
        <end position="817"/>
    </location>
</feature>
<gene>
    <name evidence="3" type="ORF">PLEPLA_LOCUS33492</name>
</gene>
<feature type="compositionally biased region" description="Polar residues" evidence="1">
    <location>
        <begin position="157"/>
        <end position="172"/>
    </location>
</feature>
<accession>A0A9N7Z135</accession>
<feature type="compositionally biased region" description="Polar residues" evidence="1">
    <location>
        <begin position="935"/>
        <end position="952"/>
    </location>
</feature>
<evidence type="ECO:0000313" key="4">
    <source>
        <dbReference type="Proteomes" id="UP001153269"/>
    </source>
</evidence>
<feature type="compositionally biased region" description="Polar residues" evidence="1">
    <location>
        <begin position="1062"/>
        <end position="1090"/>
    </location>
</feature>
<sequence>MSAVCHSSLNESAFLAAEDISRSCSVIVKMFRRSRFSIRPNVGTAGRTAATPQEAPSSNQESSETPKDISESSTPIAVTDVKSDGTPSEKTTAPVDGNDQNAEGASSSAAVQRRKRFSVKPKVAPGRPSTLARTSRSLAKADTETPVETPGSDLEKPSTSIQTGTTAAPQGLQSPRRRRRSEESKQPKAQPKPAPDSSEPSAVLLPEDSLEQTDQPVDSGLQLESKSGSQVEEVPPRPPDKVLFSIPDREAVELSERAKSLVSSKSGNSLSQSALSLSRLLNDPSDLQRLAKAQKLRELLRQEKHKEKKLKKMKPHVKEYTLDPTKMTMRDLIHYLPLSNPMTSTVEDITQENETVLPPSPAREPSPEKVPEPEAPPELPSTVEDEEEMAEEEDDSLMVPQVKVAEDGSLIIDEESLTVEVQRAKGPNPAQDRDPIFERGSTTTYSSFRRSSYSKPWSSEETDMFYLSVSMVGTDFSMICQLFPHRARSEIKNKFKKEERENSWRIDKAFRERRKLDIEYFSKLLEKILEVQQNRKKLKTLVKKNSPKNSKRKTKGKKAESTLSDLEEENEDDANEVPNLEDEEEEEGEKENENICEACIPEDPEDPEATLAEDQTTPDMSEKTENVNASKDTAIKPAKLSRGRAPKPLLPLGRKWSKKLPPDSTKAKDTASDKEDESVTDGASKEQVNQDPSPLKEDDKRKSDDGDISSEEEDVTAPPPKPTRYGRVPKPTNLLNYPAKEEATSVSNSSPASPVMSAASAAKPKPKCTAKRGRSSKQQSAQQSKKPKLVTLRTSRSDFSDDDEEQQDQEEIEEEEYPLCSPGEDSTAPVFVPASLRSPQPVISEVEETMEELDILANMPDVLGLSQDVLCPDSSFELAHTDTGSAEPCEHQLDLLVDVIDFLSSEHPEVTEDESYNEAAQTLLTIGNLTQLSEQSQIVTEDHTTGTTSVSAEETEQPLGDADQEENCEIHIMFDHGDTEISEIIATVEPQQGTTDSGDALKVEPSEPSCGGQKTVSYTDFGPQLQSSPESAKKLSPQTRKGRLSKVKPKPNLGRGSRTEQPKSQPDASTEQTAGGTNIEASNIQVTESLSAHEETTPKILENTPTSSIDDDSSTKVKHTEELRVTQDSYSEVKSQDAAQQCSETRETHQTSNDKTQSASRTELELTDSSKSTKKGPQSRRGRLVIPKPNLGRSSRPQQPQQVRSPAQAQADSGAQSESLDASVSLNPMSELRPDIPDLVEGAVESQSHQESCPNDAHSGQFFSKHVHIRHRGDPKSSMSHNIPRLDVRADASRVQIYRFSSFH</sequence>
<feature type="region of interest" description="Disordered" evidence="1">
    <location>
        <begin position="992"/>
        <end position="1221"/>
    </location>
</feature>
<evidence type="ECO:0000256" key="1">
    <source>
        <dbReference type="SAM" id="MobiDB-lite"/>
    </source>
</evidence>
<feature type="compositionally biased region" description="Basic and acidic residues" evidence="1">
    <location>
        <begin position="694"/>
        <end position="705"/>
    </location>
</feature>
<evidence type="ECO:0000313" key="3">
    <source>
        <dbReference type="EMBL" id="CAB1445755.1"/>
    </source>
</evidence>
<dbReference type="PANTHER" id="PTHR22929">
    <property type="entry name" value="RNA POLYMERASE III TRANSCRIPTION INITIATION FACTOR B"/>
    <property type="match status" value="1"/>
</dbReference>
<keyword evidence="4" id="KW-1185">Reference proteome</keyword>
<comment type="caution">
    <text evidence="3">The sequence shown here is derived from an EMBL/GenBank/DDBJ whole genome shotgun (WGS) entry which is preliminary data.</text>
</comment>
<dbReference type="SUPFAM" id="SSF46689">
    <property type="entry name" value="Homeodomain-like"/>
    <property type="match status" value="1"/>
</dbReference>
<name>A0A9N7Z135_PLEPL</name>
<feature type="domain" description="Myb-like" evidence="2">
    <location>
        <begin position="453"/>
        <end position="501"/>
    </location>
</feature>
<feature type="compositionally biased region" description="Polar residues" evidence="1">
    <location>
        <begin position="98"/>
        <end position="110"/>
    </location>
</feature>
<protein>
    <recommendedName>
        <fullName evidence="2">Myb-like domain-containing protein</fullName>
    </recommendedName>
</protein>
<feature type="compositionally biased region" description="Basic residues" evidence="1">
    <location>
        <begin position="1172"/>
        <end position="1183"/>
    </location>
</feature>
<feature type="compositionally biased region" description="Polar residues" evidence="1">
    <location>
        <begin position="1012"/>
        <end position="1030"/>
    </location>
</feature>
<dbReference type="CDD" id="cd00167">
    <property type="entry name" value="SANT"/>
    <property type="match status" value="1"/>
</dbReference>
<feature type="compositionally biased region" description="Basic and acidic residues" evidence="1">
    <location>
        <begin position="1113"/>
        <end position="1125"/>
    </location>
</feature>
<dbReference type="InterPro" id="IPR009057">
    <property type="entry name" value="Homeodomain-like_sf"/>
</dbReference>
<dbReference type="Proteomes" id="UP001153269">
    <property type="component" value="Unassembled WGS sequence"/>
</dbReference>
<proteinExistence type="predicted"/>
<reference evidence="3" key="1">
    <citation type="submission" date="2020-03" db="EMBL/GenBank/DDBJ databases">
        <authorList>
            <person name="Weist P."/>
        </authorList>
    </citation>
    <scope>NUCLEOTIDE SEQUENCE</scope>
</reference>